<protein>
    <submittedName>
        <fullName evidence="2">Uncharacterized protein</fullName>
    </submittedName>
</protein>
<dbReference type="Proteomes" id="UP001374535">
    <property type="component" value="Chromosome 7"/>
</dbReference>
<keyword evidence="3" id="KW-1185">Reference proteome</keyword>
<feature type="region of interest" description="Disordered" evidence="1">
    <location>
        <begin position="1"/>
        <end position="42"/>
    </location>
</feature>
<evidence type="ECO:0000256" key="1">
    <source>
        <dbReference type="SAM" id="MobiDB-lite"/>
    </source>
</evidence>
<organism evidence="2 3">
    <name type="scientific">Vigna mungo</name>
    <name type="common">Black gram</name>
    <name type="synonym">Phaseolus mungo</name>
    <dbReference type="NCBI Taxonomy" id="3915"/>
    <lineage>
        <taxon>Eukaryota</taxon>
        <taxon>Viridiplantae</taxon>
        <taxon>Streptophyta</taxon>
        <taxon>Embryophyta</taxon>
        <taxon>Tracheophyta</taxon>
        <taxon>Spermatophyta</taxon>
        <taxon>Magnoliopsida</taxon>
        <taxon>eudicotyledons</taxon>
        <taxon>Gunneridae</taxon>
        <taxon>Pentapetalae</taxon>
        <taxon>rosids</taxon>
        <taxon>fabids</taxon>
        <taxon>Fabales</taxon>
        <taxon>Fabaceae</taxon>
        <taxon>Papilionoideae</taxon>
        <taxon>50 kb inversion clade</taxon>
        <taxon>NPAAA clade</taxon>
        <taxon>indigoferoid/millettioid clade</taxon>
        <taxon>Phaseoleae</taxon>
        <taxon>Vigna</taxon>
    </lineage>
</organism>
<dbReference type="EMBL" id="CP144694">
    <property type="protein sequence ID" value="WVZ01790.1"/>
    <property type="molecule type" value="Genomic_DNA"/>
</dbReference>
<evidence type="ECO:0000313" key="3">
    <source>
        <dbReference type="Proteomes" id="UP001374535"/>
    </source>
</evidence>
<sequence>MREAEAGAVHGEHVPSSRGRSRERNSLHNQRPPGFLHHQRRPHRFLQLVPHRARRFLRRGAADMGFGPTAELHPAVLHSNREGDLRSGGLRPDSRRPKVRGVTVQKTTQQTTETQVEVLLAPVENVGCVFHTSCMETV</sequence>
<accession>A0AAQ3N3D6</accession>
<proteinExistence type="predicted"/>
<reference evidence="2 3" key="1">
    <citation type="journal article" date="2023" name="Life. Sci Alliance">
        <title>Evolutionary insights into 3D genome organization and epigenetic landscape of Vigna mungo.</title>
        <authorList>
            <person name="Junaid A."/>
            <person name="Singh B."/>
            <person name="Bhatia S."/>
        </authorList>
    </citation>
    <scope>NUCLEOTIDE SEQUENCE [LARGE SCALE GENOMIC DNA]</scope>
    <source>
        <strain evidence="2">Urdbean</strain>
    </source>
</reference>
<name>A0AAQ3N3D6_VIGMU</name>
<evidence type="ECO:0000313" key="2">
    <source>
        <dbReference type="EMBL" id="WVZ01790.1"/>
    </source>
</evidence>
<feature type="compositionally biased region" description="Basic and acidic residues" evidence="1">
    <location>
        <begin position="1"/>
        <end position="26"/>
    </location>
</feature>
<feature type="region of interest" description="Disordered" evidence="1">
    <location>
        <begin position="79"/>
        <end position="108"/>
    </location>
</feature>
<gene>
    <name evidence="2" type="ORF">V8G54_022596</name>
</gene>
<dbReference type="AlphaFoldDB" id="A0AAQ3N3D6"/>